<dbReference type="RefSeq" id="WP_176812352.1">
    <property type="nucleotide sequence ID" value="NZ_CP055305.1"/>
</dbReference>
<dbReference type="EMBL" id="CP055305">
    <property type="protein sequence ID" value="QLB42324.1"/>
    <property type="molecule type" value="Genomic_DNA"/>
</dbReference>
<dbReference type="InterPro" id="IPR049796">
    <property type="entry name" value="CdiI_Ct-like"/>
</dbReference>
<proteinExistence type="predicted"/>
<gene>
    <name evidence="1" type="ORF">HV560_05640</name>
</gene>
<evidence type="ECO:0000313" key="1">
    <source>
        <dbReference type="EMBL" id="QLB42324.1"/>
    </source>
</evidence>
<dbReference type="KEGG" id="mpeg:HV560_05640"/>
<protein>
    <submittedName>
        <fullName evidence="1">Uncharacterized protein</fullName>
    </submittedName>
</protein>
<dbReference type="AlphaFoldDB" id="A0ABD7A886"/>
<organism evidence="1 2">
    <name type="scientific">Mannheimia pernigra</name>
    <dbReference type="NCBI Taxonomy" id="111844"/>
    <lineage>
        <taxon>Bacteria</taxon>
        <taxon>Pseudomonadati</taxon>
        <taxon>Pseudomonadota</taxon>
        <taxon>Gammaproteobacteria</taxon>
        <taxon>Pasteurellales</taxon>
        <taxon>Pasteurellaceae</taxon>
        <taxon>Mannheimia</taxon>
    </lineage>
</organism>
<evidence type="ECO:0000313" key="2">
    <source>
        <dbReference type="Proteomes" id="UP000509784"/>
    </source>
</evidence>
<name>A0ABD7A886_9PAST</name>
<reference evidence="1 2" key="1">
    <citation type="submission" date="2020-06" db="EMBL/GenBank/DDBJ databases">
        <title>Mannheimia pernigra sp. nov. isolated from bovine respiratory tract.</title>
        <authorList>
            <person name="Kuhnert P."/>
            <person name="Akarsu-Egger H."/>
        </authorList>
    </citation>
    <scope>NUCLEOTIDE SEQUENCE [LARGE SCALE GENOMIC DNA]</scope>
    <source>
        <strain evidence="1 2">17CN0883</strain>
    </source>
</reference>
<dbReference type="Proteomes" id="UP000509784">
    <property type="component" value="Chromosome"/>
</dbReference>
<dbReference type="CDD" id="cd20694">
    <property type="entry name" value="CdiI_Ct-like"/>
    <property type="match status" value="1"/>
</dbReference>
<accession>A0ABD7A886</accession>
<sequence length="117" mass="13432">MSKLIYKNLDKISFKDGMVILTSPEVENYIKHKVILSLGMYTDEPSKTKDILFSFLSSGDVELERISLLSISHMARVFRNIDKGELIEKIKNMKHKDILNGTIEDVLDDISIFNPEK</sequence>